<dbReference type="EMBL" id="JBHSNF010000001">
    <property type="protein sequence ID" value="MFC5524484.1"/>
    <property type="molecule type" value="Genomic_DNA"/>
</dbReference>
<dbReference type="RefSeq" id="WP_377316726.1">
    <property type="nucleotide sequence ID" value="NZ_JBHSNF010000001.1"/>
</dbReference>
<accession>A0ABW0QP79</accession>
<name>A0ABW0QP79_9GAMM</name>
<gene>
    <name evidence="2" type="ORF">ACFPPA_01880</name>
</gene>
<sequence>MMLTGMALAAGPAAVRKRVQASMLVTGSITVAPDGSVKSYVVDQPEQLPSPVIGLIKRSVPTWRFVPVVLDGRPVFAKAAMNLRIVAKPLGDGKYSLGIGSSYFSQPSSSGDPGRETVTARQRRPPNYPPFAVEARVSGTVYLVLRVNRQGMVVDAAAEQVNLDVVANDTEMKRWRTVLADAALRAARKWTYNPPTSGRDAAAPSWVIRVPVEFSLSEWGKPVPVAKYGAWHAYVPGPQNTPAWMMEEPGVGGSADAIPAGSISQVGRGLQMTTSLNGA</sequence>
<protein>
    <submittedName>
        <fullName evidence="2">Energy transducer TonB</fullName>
    </submittedName>
</protein>
<proteinExistence type="predicted"/>
<feature type="region of interest" description="Disordered" evidence="1">
    <location>
        <begin position="105"/>
        <end position="127"/>
    </location>
</feature>
<organism evidence="2 3">
    <name type="scientific">Rhodanobacter ginsengisoli</name>
    <dbReference type="NCBI Taxonomy" id="418646"/>
    <lineage>
        <taxon>Bacteria</taxon>
        <taxon>Pseudomonadati</taxon>
        <taxon>Pseudomonadota</taxon>
        <taxon>Gammaproteobacteria</taxon>
        <taxon>Lysobacterales</taxon>
        <taxon>Rhodanobacteraceae</taxon>
        <taxon>Rhodanobacter</taxon>
    </lineage>
</organism>
<evidence type="ECO:0000313" key="2">
    <source>
        <dbReference type="EMBL" id="MFC5524484.1"/>
    </source>
</evidence>
<reference evidence="3" key="1">
    <citation type="journal article" date="2019" name="Int. J. Syst. Evol. Microbiol.">
        <title>The Global Catalogue of Microorganisms (GCM) 10K type strain sequencing project: providing services to taxonomists for standard genome sequencing and annotation.</title>
        <authorList>
            <consortium name="The Broad Institute Genomics Platform"/>
            <consortium name="The Broad Institute Genome Sequencing Center for Infectious Disease"/>
            <person name="Wu L."/>
            <person name="Ma J."/>
        </authorList>
    </citation>
    <scope>NUCLEOTIDE SEQUENCE [LARGE SCALE GENOMIC DNA]</scope>
    <source>
        <strain evidence="3">CGMCC 1.16619</strain>
    </source>
</reference>
<keyword evidence="3" id="KW-1185">Reference proteome</keyword>
<dbReference type="Gene3D" id="3.30.1150.10">
    <property type="match status" value="1"/>
</dbReference>
<evidence type="ECO:0000256" key="1">
    <source>
        <dbReference type="SAM" id="MobiDB-lite"/>
    </source>
</evidence>
<dbReference type="Proteomes" id="UP001596114">
    <property type="component" value="Unassembled WGS sequence"/>
</dbReference>
<evidence type="ECO:0000313" key="3">
    <source>
        <dbReference type="Proteomes" id="UP001596114"/>
    </source>
</evidence>
<dbReference type="SUPFAM" id="SSF74653">
    <property type="entry name" value="TolA/TonB C-terminal domain"/>
    <property type="match status" value="1"/>
</dbReference>
<comment type="caution">
    <text evidence="2">The sequence shown here is derived from an EMBL/GenBank/DDBJ whole genome shotgun (WGS) entry which is preliminary data.</text>
</comment>